<reference evidence="1" key="1">
    <citation type="journal article" date="2023" name="Mol. Biol. Evol.">
        <title>Third-Generation Sequencing Reveals the Adaptive Role of the Epigenome in Three Deep-Sea Polychaetes.</title>
        <authorList>
            <person name="Perez M."/>
            <person name="Aroh O."/>
            <person name="Sun Y."/>
            <person name="Lan Y."/>
            <person name="Juniper S.K."/>
            <person name="Young C.R."/>
            <person name="Angers B."/>
            <person name="Qian P.Y."/>
        </authorList>
    </citation>
    <scope>NUCLEOTIDE SEQUENCE</scope>
    <source>
        <strain evidence="1">P08H-3</strain>
    </source>
</reference>
<comment type="caution">
    <text evidence="1">The sequence shown here is derived from an EMBL/GenBank/DDBJ whole genome shotgun (WGS) entry which is preliminary data.</text>
</comment>
<protein>
    <submittedName>
        <fullName evidence="1">Uncharacterized protein</fullName>
    </submittedName>
</protein>
<accession>A0AAD9JMR5</accession>
<sequence>MNGVFVECLISDLCRICPDIRVALFKFSQNSWHNDVNQVEALGESCNMHQRFCSGRLEENKLVCGLLSDKNEKIKRSVIPMIGSNYLNNNTVVCISKRIRTKLNNKLRNIITNFARYA</sequence>
<gene>
    <name evidence="1" type="ORF">LSH36_254g01019</name>
</gene>
<dbReference type="EMBL" id="JAODUP010000254">
    <property type="protein sequence ID" value="KAK2154905.1"/>
    <property type="molecule type" value="Genomic_DNA"/>
</dbReference>
<proteinExistence type="predicted"/>
<name>A0AAD9JMR5_9ANNE</name>
<evidence type="ECO:0000313" key="2">
    <source>
        <dbReference type="Proteomes" id="UP001208570"/>
    </source>
</evidence>
<keyword evidence="2" id="KW-1185">Reference proteome</keyword>
<organism evidence="1 2">
    <name type="scientific">Paralvinella palmiformis</name>
    <dbReference type="NCBI Taxonomy" id="53620"/>
    <lineage>
        <taxon>Eukaryota</taxon>
        <taxon>Metazoa</taxon>
        <taxon>Spiralia</taxon>
        <taxon>Lophotrochozoa</taxon>
        <taxon>Annelida</taxon>
        <taxon>Polychaeta</taxon>
        <taxon>Sedentaria</taxon>
        <taxon>Canalipalpata</taxon>
        <taxon>Terebellida</taxon>
        <taxon>Terebelliformia</taxon>
        <taxon>Alvinellidae</taxon>
        <taxon>Paralvinella</taxon>
    </lineage>
</organism>
<dbReference type="Proteomes" id="UP001208570">
    <property type="component" value="Unassembled WGS sequence"/>
</dbReference>
<dbReference type="AlphaFoldDB" id="A0AAD9JMR5"/>
<evidence type="ECO:0000313" key="1">
    <source>
        <dbReference type="EMBL" id="KAK2154905.1"/>
    </source>
</evidence>